<protein>
    <submittedName>
        <fullName evidence="1">Uncharacterized protein</fullName>
    </submittedName>
</protein>
<evidence type="ECO:0000313" key="2">
    <source>
        <dbReference type="Proteomes" id="UP000310158"/>
    </source>
</evidence>
<sequence length="76" mass="8838">IPPFNTQAAVQTISAAICILLQDWLEAAKRSPGEFFPVDRIDSAVDVYLRELSKDSTWKATREGYEKIRRELRRNW</sequence>
<comment type="caution">
    <text evidence="1">The sequence shown here is derived from an EMBL/GenBank/DDBJ whole genome shotgun (WGS) entry which is preliminary data.</text>
</comment>
<dbReference type="Proteomes" id="UP000310158">
    <property type="component" value="Unassembled WGS sequence"/>
</dbReference>
<dbReference type="AlphaFoldDB" id="A0A4S4L9D3"/>
<reference evidence="1 2" key="1">
    <citation type="submission" date="2019-02" db="EMBL/GenBank/DDBJ databases">
        <title>Genome sequencing of the rare red list fungi Bondarzewia mesenterica.</title>
        <authorList>
            <person name="Buettner E."/>
            <person name="Kellner H."/>
        </authorList>
    </citation>
    <scope>NUCLEOTIDE SEQUENCE [LARGE SCALE GENOMIC DNA]</scope>
    <source>
        <strain evidence="1 2">DSM 108281</strain>
    </source>
</reference>
<evidence type="ECO:0000313" key="1">
    <source>
        <dbReference type="EMBL" id="THH08164.1"/>
    </source>
</evidence>
<organism evidence="1 2">
    <name type="scientific">Bondarzewia mesenterica</name>
    <dbReference type="NCBI Taxonomy" id="1095465"/>
    <lineage>
        <taxon>Eukaryota</taxon>
        <taxon>Fungi</taxon>
        <taxon>Dikarya</taxon>
        <taxon>Basidiomycota</taxon>
        <taxon>Agaricomycotina</taxon>
        <taxon>Agaricomycetes</taxon>
        <taxon>Russulales</taxon>
        <taxon>Bondarzewiaceae</taxon>
        <taxon>Bondarzewia</taxon>
    </lineage>
</organism>
<proteinExistence type="predicted"/>
<dbReference type="EMBL" id="SGPL01000720">
    <property type="protein sequence ID" value="THH08164.1"/>
    <property type="molecule type" value="Genomic_DNA"/>
</dbReference>
<gene>
    <name evidence="1" type="ORF">EW146_g9082</name>
</gene>
<name>A0A4S4L9D3_9AGAM</name>
<accession>A0A4S4L9D3</accession>
<dbReference type="OrthoDB" id="338970at2759"/>
<feature type="non-terminal residue" evidence="1">
    <location>
        <position position="1"/>
    </location>
</feature>
<keyword evidence="2" id="KW-1185">Reference proteome</keyword>